<keyword evidence="4 10" id="KW-0560">Oxidoreductase</keyword>
<organism evidence="13 14">
    <name type="scientific">Caldisalinibacter kiritimatiensis</name>
    <dbReference type="NCBI Taxonomy" id="1304284"/>
    <lineage>
        <taxon>Bacteria</taxon>
        <taxon>Bacillati</taxon>
        <taxon>Bacillota</taxon>
        <taxon>Tissierellia</taxon>
        <taxon>Tissierellales</taxon>
        <taxon>Thermohalobacteraceae</taxon>
        <taxon>Caldisalinibacter</taxon>
    </lineage>
</organism>
<reference evidence="13 14" key="1">
    <citation type="journal article" date="2015" name="Geomicrobiol. J.">
        <title>Caldisalinibacter kiritimatiensis gen. nov., sp. nov., a moderately thermohalophilic thiosulfate-reducing bacterium from a hypersaline microbial mat.</title>
        <authorList>
            <person name="Ben Hania W."/>
            <person name="Joseph M."/>
            <person name="Fiebig A."/>
            <person name="Bunk B."/>
            <person name="Klenk H.-P."/>
            <person name="Fardeau M.-L."/>
            <person name="Spring S."/>
        </authorList>
    </citation>
    <scope>NUCLEOTIDE SEQUENCE [LARGE SCALE GENOMIC DNA]</scope>
    <source>
        <strain evidence="13 14">L21-TH-D2</strain>
    </source>
</reference>
<comment type="catalytic activity">
    <reaction evidence="7">
        <text>L-quinate + NAD(+) = 3-dehydroquinate + NADH + H(+)</text>
        <dbReference type="Rhea" id="RHEA:22364"/>
        <dbReference type="ChEBI" id="CHEBI:15378"/>
        <dbReference type="ChEBI" id="CHEBI:29751"/>
        <dbReference type="ChEBI" id="CHEBI:32364"/>
        <dbReference type="ChEBI" id="CHEBI:57540"/>
        <dbReference type="ChEBI" id="CHEBI:57945"/>
        <dbReference type="EC" id="1.1.1.24"/>
    </reaction>
</comment>
<proteinExistence type="inferred from homology"/>
<dbReference type="GO" id="GO:0052734">
    <property type="term" value="F:shikimate 3-dehydrogenase (NAD+) activity"/>
    <property type="evidence" value="ECO:0007669"/>
    <property type="project" value="RHEA"/>
</dbReference>
<dbReference type="Proteomes" id="UP000013378">
    <property type="component" value="Unassembled WGS sequence"/>
</dbReference>
<dbReference type="GO" id="GO:0009423">
    <property type="term" value="P:chorismate biosynthetic process"/>
    <property type="evidence" value="ECO:0007669"/>
    <property type="project" value="UniProtKB-UniRule"/>
</dbReference>
<evidence type="ECO:0000256" key="4">
    <source>
        <dbReference type="ARBA" id="ARBA00023002"/>
    </source>
</evidence>
<comment type="pathway">
    <text evidence="9">Aromatic compound metabolism; 3,4-dihydroxybenzoate biosynthesis; 3-dehydroquinate from D-quinate (NAD(+) route).</text>
</comment>
<comment type="caution">
    <text evidence="10">Lacks conserved residue(s) required for the propagation of feature annotation.</text>
</comment>
<feature type="binding site" evidence="10">
    <location>
        <position position="107"/>
    </location>
    <ligand>
        <name>shikimate</name>
        <dbReference type="ChEBI" id="CHEBI:36208"/>
    </ligand>
</feature>
<dbReference type="Gene3D" id="3.40.50.720">
    <property type="entry name" value="NAD(P)-binding Rossmann-like Domain"/>
    <property type="match status" value="1"/>
</dbReference>
<dbReference type="SUPFAM" id="SSF53223">
    <property type="entry name" value="Aminoacid dehydrogenase-like, N-terminal domain"/>
    <property type="match status" value="1"/>
</dbReference>
<dbReference type="RefSeq" id="WP_006314600.1">
    <property type="nucleotide sequence ID" value="NZ_ARZA01000204.1"/>
</dbReference>
<feature type="binding site" evidence="10">
    <location>
        <begin position="20"/>
        <end position="22"/>
    </location>
    <ligand>
        <name>shikimate</name>
        <dbReference type="ChEBI" id="CHEBI:36208"/>
    </ligand>
</feature>
<evidence type="ECO:0000256" key="1">
    <source>
        <dbReference type="ARBA" id="ARBA00004871"/>
    </source>
</evidence>
<dbReference type="FunFam" id="3.40.50.10860:FF:000004">
    <property type="entry name" value="Quinate/shikimate dehydrogenase"/>
    <property type="match status" value="1"/>
</dbReference>
<dbReference type="Pfam" id="PF08501">
    <property type="entry name" value="Shikimate_dh_N"/>
    <property type="match status" value="1"/>
</dbReference>
<dbReference type="CDD" id="cd01065">
    <property type="entry name" value="NAD_bind_Shikimate_DH"/>
    <property type="match status" value="1"/>
</dbReference>
<dbReference type="GO" id="GO:0009073">
    <property type="term" value="P:aromatic amino acid family biosynthetic process"/>
    <property type="evidence" value="ECO:0007669"/>
    <property type="project" value="UniProtKB-KW"/>
</dbReference>
<feature type="domain" description="Quinate/shikimate 5-dehydrogenase/glutamyl-tRNA reductase" evidence="11">
    <location>
        <begin position="122"/>
        <end position="227"/>
    </location>
</feature>
<dbReference type="EC" id="1.1.1.25" evidence="10"/>
<comment type="catalytic activity">
    <reaction evidence="8">
        <text>shikimate + NAD(+) = 3-dehydroshikimate + NADH + H(+)</text>
        <dbReference type="Rhea" id="RHEA:17741"/>
        <dbReference type="ChEBI" id="CHEBI:15378"/>
        <dbReference type="ChEBI" id="CHEBI:16630"/>
        <dbReference type="ChEBI" id="CHEBI:36208"/>
        <dbReference type="ChEBI" id="CHEBI:57540"/>
        <dbReference type="ChEBI" id="CHEBI:57945"/>
    </reaction>
</comment>
<dbReference type="STRING" id="1304284.L21TH_1837"/>
<dbReference type="FunFam" id="3.40.50.720:FF:000086">
    <property type="entry name" value="Quinate/shikimate dehydrogenase"/>
    <property type="match status" value="1"/>
</dbReference>
<comment type="similarity">
    <text evidence="10">Belongs to the shikimate dehydrogenase family.</text>
</comment>
<gene>
    <name evidence="10" type="primary">aroE</name>
    <name evidence="13" type="ORF">L21TH_1837</name>
</gene>
<feature type="binding site" evidence="10">
    <location>
        <position position="226"/>
    </location>
    <ligand>
        <name>NADP(+)</name>
        <dbReference type="ChEBI" id="CHEBI:58349"/>
    </ligand>
</feature>
<dbReference type="GO" id="GO:0005829">
    <property type="term" value="C:cytosol"/>
    <property type="evidence" value="ECO:0007669"/>
    <property type="project" value="TreeGrafter"/>
</dbReference>
<evidence type="ECO:0000256" key="9">
    <source>
        <dbReference type="ARBA" id="ARBA00060613"/>
    </source>
</evidence>
<evidence type="ECO:0000256" key="6">
    <source>
        <dbReference type="ARBA" id="ARBA00049442"/>
    </source>
</evidence>
<dbReference type="InterPro" id="IPR006151">
    <property type="entry name" value="Shikm_DH/Glu-tRNA_Rdtase"/>
</dbReference>
<evidence type="ECO:0000259" key="11">
    <source>
        <dbReference type="Pfam" id="PF01488"/>
    </source>
</evidence>
<feature type="binding site" evidence="10">
    <location>
        <position position="228"/>
    </location>
    <ligand>
        <name>shikimate</name>
        <dbReference type="ChEBI" id="CHEBI:36208"/>
    </ligand>
</feature>
<dbReference type="eggNOG" id="COG0169">
    <property type="taxonomic scope" value="Bacteria"/>
</dbReference>
<evidence type="ECO:0000259" key="12">
    <source>
        <dbReference type="Pfam" id="PF08501"/>
    </source>
</evidence>
<feature type="binding site" evidence="10">
    <location>
        <begin position="131"/>
        <end position="135"/>
    </location>
    <ligand>
        <name>NADP(+)</name>
        <dbReference type="ChEBI" id="CHEBI:58349"/>
    </ligand>
</feature>
<comment type="subunit">
    <text evidence="10">Homodimer.</text>
</comment>
<dbReference type="PANTHER" id="PTHR21089">
    <property type="entry name" value="SHIKIMATE DEHYDROGENASE"/>
    <property type="match status" value="1"/>
</dbReference>
<dbReference type="PANTHER" id="PTHR21089:SF1">
    <property type="entry name" value="BIFUNCTIONAL 3-DEHYDROQUINATE DEHYDRATASE_SHIKIMATE DEHYDROGENASE, CHLOROPLASTIC"/>
    <property type="match status" value="1"/>
</dbReference>
<evidence type="ECO:0000256" key="8">
    <source>
        <dbReference type="ARBA" id="ARBA00052329"/>
    </source>
</evidence>
<comment type="function">
    <text evidence="10">Involved in the biosynthesis of the chorismate, which leads to the biosynthesis of aromatic amino acids. Catalyzes the reversible NADPH linked reduction of 3-dehydroshikimate (DHSA) to yield shikimate (SA).</text>
</comment>
<dbReference type="SUPFAM" id="SSF51735">
    <property type="entry name" value="NAD(P)-binding Rossmann-fold domains"/>
    <property type="match status" value="1"/>
</dbReference>
<dbReference type="Pfam" id="PF01488">
    <property type="entry name" value="Shikimate_DH"/>
    <property type="match status" value="1"/>
</dbReference>
<dbReference type="OrthoDB" id="9792692at2"/>
<evidence type="ECO:0000256" key="3">
    <source>
        <dbReference type="ARBA" id="ARBA00022857"/>
    </source>
</evidence>
<feature type="binding site" evidence="10">
    <location>
        <position position="256"/>
    </location>
    <ligand>
        <name>shikimate</name>
        <dbReference type="ChEBI" id="CHEBI:36208"/>
    </ligand>
</feature>
<dbReference type="InterPro" id="IPR022893">
    <property type="entry name" value="Shikimate_DH_fam"/>
</dbReference>
<comment type="caution">
    <text evidence="13">The sequence shown here is derived from an EMBL/GenBank/DDBJ whole genome shotgun (WGS) entry which is preliminary data.</text>
</comment>
<evidence type="ECO:0000256" key="5">
    <source>
        <dbReference type="ARBA" id="ARBA00023141"/>
    </source>
</evidence>
<name>R1CTV0_9FIRM</name>
<dbReference type="InterPro" id="IPR036291">
    <property type="entry name" value="NAD(P)-bd_dom_sf"/>
</dbReference>
<evidence type="ECO:0000313" key="14">
    <source>
        <dbReference type="Proteomes" id="UP000013378"/>
    </source>
</evidence>
<protein>
    <recommendedName>
        <fullName evidence="10">Shikimate dehydrogenase (NADP(+))</fullName>
        <shortName evidence="10">SDH</shortName>
        <ecNumber evidence="10">1.1.1.25</ecNumber>
    </recommendedName>
</protein>
<keyword evidence="14" id="KW-1185">Reference proteome</keyword>
<dbReference type="GO" id="GO:0004764">
    <property type="term" value="F:shikimate 3-dehydrogenase (NADP+) activity"/>
    <property type="evidence" value="ECO:0007669"/>
    <property type="project" value="UniProtKB-UniRule"/>
</dbReference>
<feature type="binding site" evidence="10">
    <location>
        <begin position="155"/>
        <end position="160"/>
    </location>
    <ligand>
        <name>NADP(+)</name>
        <dbReference type="ChEBI" id="CHEBI:58349"/>
    </ligand>
</feature>
<dbReference type="InterPro" id="IPR046346">
    <property type="entry name" value="Aminoacid_DH-like_N_sf"/>
</dbReference>
<evidence type="ECO:0000313" key="13">
    <source>
        <dbReference type="EMBL" id="EOD00114.1"/>
    </source>
</evidence>
<evidence type="ECO:0000256" key="7">
    <source>
        <dbReference type="ARBA" id="ARBA00051639"/>
    </source>
</evidence>
<dbReference type="InterPro" id="IPR011342">
    <property type="entry name" value="Shikimate_DH"/>
</dbReference>
<keyword evidence="3 10" id="KW-0521">NADP</keyword>
<feature type="binding site" evidence="10">
    <location>
        <position position="92"/>
    </location>
    <ligand>
        <name>shikimate</name>
        <dbReference type="ChEBI" id="CHEBI:36208"/>
    </ligand>
</feature>
<feature type="active site" description="Proton acceptor" evidence="10">
    <location>
        <position position="71"/>
    </location>
</feature>
<dbReference type="GO" id="GO:0019632">
    <property type="term" value="P:shikimate metabolic process"/>
    <property type="evidence" value="ECO:0007669"/>
    <property type="project" value="InterPro"/>
</dbReference>
<dbReference type="HAMAP" id="MF_00222">
    <property type="entry name" value="Shikimate_DH_AroE"/>
    <property type="match status" value="1"/>
</dbReference>
<feature type="domain" description="Shikimate dehydrogenase substrate binding N-terminal" evidence="12">
    <location>
        <begin position="12"/>
        <end position="94"/>
    </location>
</feature>
<feature type="binding site" evidence="10">
    <location>
        <position position="67"/>
    </location>
    <ligand>
        <name>shikimate</name>
        <dbReference type="ChEBI" id="CHEBI:36208"/>
    </ligand>
</feature>
<evidence type="ECO:0000256" key="10">
    <source>
        <dbReference type="HAMAP-Rule" id="MF_00222"/>
    </source>
</evidence>
<dbReference type="InterPro" id="IPR013708">
    <property type="entry name" value="Shikimate_DH-bd_N"/>
</dbReference>
<comment type="catalytic activity">
    <reaction evidence="6 10">
        <text>shikimate + NADP(+) = 3-dehydroshikimate + NADPH + H(+)</text>
        <dbReference type="Rhea" id="RHEA:17737"/>
        <dbReference type="ChEBI" id="CHEBI:15378"/>
        <dbReference type="ChEBI" id="CHEBI:16630"/>
        <dbReference type="ChEBI" id="CHEBI:36208"/>
        <dbReference type="ChEBI" id="CHEBI:57783"/>
        <dbReference type="ChEBI" id="CHEBI:58349"/>
        <dbReference type="EC" id="1.1.1.25"/>
    </reaction>
</comment>
<dbReference type="NCBIfam" id="TIGR00507">
    <property type="entry name" value="aroE"/>
    <property type="match status" value="1"/>
</dbReference>
<comment type="pathway">
    <text evidence="1 10">Metabolic intermediate biosynthesis; chorismate biosynthesis; chorismate from D-erythrose 4-phosphate and phosphoenolpyruvate: step 4/7.</text>
</comment>
<dbReference type="AlphaFoldDB" id="R1CTV0"/>
<dbReference type="GO" id="GO:0008652">
    <property type="term" value="P:amino acid biosynthetic process"/>
    <property type="evidence" value="ECO:0007669"/>
    <property type="project" value="UniProtKB-KW"/>
</dbReference>
<dbReference type="GO" id="GO:0050661">
    <property type="term" value="F:NADP binding"/>
    <property type="evidence" value="ECO:0007669"/>
    <property type="project" value="InterPro"/>
</dbReference>
<dbReference type="EMBL" id="ARZA01000204">
    <property type="protein sequence ID" value="EOD00114.1"/>
    <property type="molecule type" value="Genomic_DNA"/>
</dbReference>
<dbReference type="UniPathway" id="UPA00053">
    <property type="reaction ID" value="UER00087"/>
</dbReference>
<feature type="binding site" evidence="10">
    <location>
        <position position="249"/>
    </location>
    <ligand>
        <name>NADP(+)</name>
        <dbReference type="ChEBI" id="CHEBI:58349"/>
    </ligand>
</feature>
<dbReference type="NCBIfam" id="NF001319">
    <property type="entry name" value="PRK00258.3-3"/>
    <property type="match status" value="1"/>
</dbReference>
<dbReference type="PATRIC" id="fig|1304284.3.peg.1804"/>
<keyword evidence="2 10" id="KW-0028">Amino-acid biosynthesis</keyword>
<dbReference type="Gene3D" id="3.40.50.10860">
    <property type="entry name" value="Leucine Dehydrogenase, chain A, domain 1"/>
    <property type="match status" value="1"/>
</dbReference>
<accession>R1CTV0</accession>
<evidence type="ECO:0000256" key="2">
    <source>
        <dbReference type="ARBA" id="ARBA00022605"/>
    </source>
</evidence>
<dbReference type="GO" id="GO:0030266">
    <property type="term" value="F:quinate 3-dehydrogenase (NAD+) activity"/>
    <property type="evidence" value="ECO:0007669"/>
    <property type="project" value="UniProtKB-EC"/>
</dbReference>
<keyword evidence="5 10" id="KW-0057">Aromatic amino acid biosynthesis</keyword>
<sequence>MKIDANTELYCLIGHPVSKSLSPFIHNTSFEENGLNAKYMVFDVKPNDLRKAIDGIKALGIKGFNVTIPHKIEIIKYLDDISKESKLIGAVNTVKNDNGKLIGYNTDGLGFIKSLKVHDVVVKRKKVLILGAGGAAHAIAMMLAKEGANEIIILNRTEKKAKKLIEKIKNIYPNIKGRYGGLNSREINYQDVDIIINCTSIGMYPNSNQSPIKKNNLNKNMLVYDIVYKPRITKLLKDAEEKGCKVIGGLDMLLYQAILSEEIWFKQIFDINSIKLNMNKKEFL</sequence>